<dbReference type="Proteomes" id="UP000281468">
    <property type="component" value="Unassembled WGS sequence"/>
</dbReference>
<reference evidence="3 4" key="1">
    <citation type="journal article" date="2018" name="BMC Genomics">
        <title>Genomic evidence for intraspecific hybridization in a clonal and extremely halotolerant yeast.</title>
        <authorList>
            <person name="Gostincar C."/>
            <person name="Stajich J.E."/>
            <person name="Zupancic J."/>
            <person name="Zalar P."/>
            <person name="Gunde-Cimerman N."/>
        </authorList>
    </citation>
    <scope>NUCLEOTIDE SEQUENCE [LARGE SCALE GENOMIC DNA]</scope>
    <source>
        <strain evidence="3 4">EXF-171</strain>
    </source>
</reference>
<gene>
    <name evidence="3" type="ORF">D0862_10337</name>
</gene>
<keyword evidence="2" id="KW-1133">Transmembrane helix</keyword>
<dbReference type="Gene3D" id="6.10.250.2440">
    <property type="match status" value="2"/>
</dbReference>
<comment type="caution">
    <text evidence="3">The sequence shown here is derived from an EMBL/GenBank/DDBJ whole genome shotgun (WGS) entry which is preliminary data.</text>
</comment>
<sequence>HVILHHVLGRYCCPRWRFKYPSVSLFVTLFSFIHILLQHSNRQHLHQLLETHHTTIKPTINNNTINMTDDSRKGLGDKVQEKVTPQESKSTTDKVKEGVTNTADKAQRDIVPDDQKSSGQAAADKASRTADSHKDDKSMMDKAKETLGMGGNK</sequence>
<dbReference type="EMBL" id="QWIQ01000409">
    <property type="protein sequence ID" value="RMY88875.1"/>
    <property type="molecule type" value="Genomic_DNA"/>
</dbReference>
<feature type="region of interest" description="Disordered" evidence="1">
    <location>
        <begin position="60"/>
        <end position="153"/>
    </location>
</feature>
<feature type="non-terminal residue" evidence="3">
    <location>
        <position position="1"/>
    </location>
</feature>
<feature type="compositionally biased region" description="Basic and acidic residues" evidence="1">
    <location>
        <begin position="105"/>
        <end position="116"/>
    </location>
</feature>
<dbReference type="VEuPathDB" id="FungiDB:BTJ68_07429"/>
<accession>A0A3M7FJ59</accession>
<evidence type="ECO:0000313" key="3">
    <source>
        <dbReference type="EMBL" id="RMY88875.1"/>
    </source>
</evidence>
<organism evidence="3 4">
    <name type="scientific">Hortaea werneckii</name>
    <name type="common">Black yeast</name>
    <name type="synonym">Cladosporium werneckii</name>
    <dbReference type="NCBI Taxonomy" id="91943"/>
    <lineage>
        <taxon>Eukaryota</taxon>
        <taxon>Fungi</taxon>
        <taxon>Dikarya</taxon>
        <taxon>Ascomycota</taxon>
        <taxon>Pezizomycotina</taxon>
        <taxon>Dothideomycetes</taxon>
        <taxon>Dothideomycetidae</taxon>
        <taxon>Mycosphaerellales</taxon>
        <taxon>Teratosphaeriaceae</taxon>
        <taxon>Hortaea</taxon>
    </lineage>
</organism>
<dbReference type="AlphaFoldDB" id="A0A3M7FJ59"/>
<feature type="compositionally biased region" description="Basic and acidic residues" evidence="1">
    <location>
        <begin position="125"/>
        <end position="145"/>
    </location>
</feature>
<evidence type="ECO:0000256" key="2">
    <source>
        <dbReference type="SAM" id="Phobius"/>
    </source>
</evidence>
<proteinExistence type="predicted"/>
<feature type="transmembrane region" description="Helical" evidence="2">
    <location>
        <begin position="20"/>
        <end position="37"/>
    </location>
</feature>
<evidence type="ECO:0000256" key="1">
    <source>
        <dbReference type="SAM" id="MobiDB-lite"/>
    </source>
</evidence>
<evidence type="ECO:0000313" key="4">
    <source>
        <dbReference type="Proteomes" id="UP000281468"/>
    </source>
</evidence>
<protein>
    <submittedName>
        <fullName evidence="3">Uncharacterized protein</fullName>
    </submittedName>
</protein>
<keyword evidence="2" id="KW-0472">Membrane</keyword>
<dbReference type="Pfam" id="PF04119">
    <property type="entry name" value="HSP9_HSP12"/>
    <property type="match status" value="1"/>
</dbReference>
<feature type="compositionally biased region" description="Basic and acidic residues" evidence="1">
    <location>
        <begin position="69"/>
        <end position="81"/>
    </location>
</feature>
<name>A0A3M7FJ59_HORWE</name>
<dbReference type="InterPro" id="IPR007250">
    <property type="entry name" value="HSP9_HSP12"/>
</dbReference>
<keyword evidence="2" id="KW-0812">Transmembrane</keyword>